<gene>
    <name evidence="7" type="primary">RvY_08559-1</name>
    <name evidence="7" type="synonym">RvY_08559.1</name>
    <name evidence="7" type="ORF">RvY_08559</name>
</gene>
<dbReference type="OrthoDB" id="5860246at2759"/>
<dbReference type="InterPro" id="IPR026064">
    <property type="entry name" value="TdIF1"/>
</dbReference>
<feature type="compositionally biased region" description="Basic and acidic residues" evidence="4">
    <location>
        <begin position="224"/>
        <end position="234"/>
    </location>
</feature>
<evidence type="ECO:0000259" key="6">
    <source>
        <dbReference type="Pfam" id="PF21229"/>
    </source>
</evidence>
<feature type="compositionally biased region" description="Low complexity" evidence="4">
    <location>
        <begin position="378"/>
        <end position="389"/>
    </location>
</feature>
<dbReference type="Pfam" id="PF18192">
    <property type="entry name" value="DNTTIP1_dimer"/>
    <property type="match status" value="1"/>
</dbReference>
<dbReference type="EMBL" id="BDGG01000004">
    <property type="protein sequence ID" value="GAU97226.1"/>
    <property type="molecule type" value="Genomic_DNA"/>
</dbReference>
<evidence type="ECO:0000256" key="4">
    <source>
        <dbReference type="SAM" id="MobiDB-lite"/>
    </source>
</evidence>
<reference evidence="7 8" key="1">
    <citation type="journal article" date="2016" name="Nat. Commun.">
        <title>Extremotolerant tardigrade genome and improved radiotolerance of human cultured cells by tardigrade-unique protein.</title>
        <authorList>
            <person name="Hashimoto T."/>
            <person name="Horikawa D.D."/>
            <person name="Saito Y."/>
            <person name="Kuwahara H."/>
            <person name="Kozuka-Hata H."/>
            <person name="Shin-I T."/>
            <person name="Minakuchi Y."/>
            <person name="Ohishi K."/>
            <person name="Motoyama A."/>
            <person name="Aizu T."/>
            <person name="Enomoto A."/>
            <person name="Kondo K."/>
            <person name="Tanaka S."/>
            <person name="Hara Y."/>
            <person name="Koshikawa S."/>
            <person name="Sagara H."/>
            <person name="Miura T."/>
            <person name="Yokobori S."/>
            <person name="Miyagawa K."/>
            <person name="Suzuki Y."/>
            <person name="Kubo T."/>
            <person name="Oyama M."/>
            <person name="Kohara Y."/>
            <person name="Fujiyama A."/>
            <person name="Arakawa K."/>
            <person name="Katayama T."/>
            <person name="Toyoda A."/>
            <person name="Kunieda T."/>
        </authorList>
    </citation>
    <scope>NUCLEOTIDE SEQUENCE [LARGE SCALE GENOMIC DNA]</scope>
    <source>
        <strain evidence="7 8">YOKOZUNA-1</strain>
    </source>
</reference>
<name>A0A1D1V687_RAMVA</name>
<evidence type="ECO:0000256" key="1">
    <source>
        <dbReference type="ARBA" id="ARBA00004123"/>
    </source>
</evidence>
<feature type="region of interest" description="Disordered" evidence="4">
    <location>
        <begin position="377"/>
        <end position="445"/>
    </location>
</feature>
<feature type="region of interest" description="Disordered" evidence="4">
    <location>
        <begin position="204"/>
        <end position="249"/>
    </location>
</feature>
<dbReference type="PANTHER" id="PTHR23399:SF2">
    <property type="entry name" value="DEOXYNUCLEOTIDYLTRANSFERASE TERMINAL-INTERACTING PROTEIN 1"/>
    <property type="match status" value="1"/>
</dbReference>
<proteinExistence type="predicted"/>
<dbReference type="Pfam" id="PF21229">
    <property type="entry name" value="TdIF1_2nd"/>
    <property type="match status" value="1"/>
</dbReference>
<dbReference type="STRING" id="947166.A0A1D1V687"/>
<dbReference type="GO" id="GO:0003677">
    <property type="term" value="F:DNA binding"/>
    <property type="evidence" value="ECO:0007669"/>
    <property type="project" value="UniProtKB-KW"/>
</dbReference>
<feature type="domain" description="DNTTIP1 dimerisation" evidence="5">
    <location>
        <begin position="104"/>
        <end position="168"/>
    </location>
</feature>
<comment type="subcellular location">
    <subcellularLocation>
        <location evidence="1">Nucleus</location>
    </subcellularLocation>
</comment>
<keyword evidence="8" id="KW-1185">Reference proteome</keyword>
<comment type="caution">
    <text evidence="7">The sequence shown here is derived from an EMBL/GenBank/DDBJ whole genome shotgun (WGS) entry which is preliminary data.</text>
</comment>
<evidence type="ECO:0000256" key="3">
    <source>
        <dbReference type="ARBA" id="ARBA00023242"/>
    </source>
</evidence>
<dbReference type="Proteomes" id="UP000186922">
    <property type="component" value="Unassembled WGS sequence"/>
</dbReference>
<dbReference type="AlphaFoldDB" id="A0A1D1V687"/>
<evidence type="ECO:0000256" key="2">
    <source>
        <dbReference type="ARBA" id="ARBA00023125"/>
    </source>
</evidence>
<evidence type="ECO:0000313" key="7">
    <source>
        <dbReference type="EMBL" id="GAU97226.1"/>
    </source>
</evidence>
<keyword evidence="2" id="KW-0238">DNA-binding</keyword>
<evidence type="ECO:0000313" key="8">
    <source>
        <dbReference type="Proteomes" id="UP000186922"/>
    </source>
</evidence>
<organism evidence="7 8">
    <name type="scientific">Ramazzottius varieornatus</name>
    <name type="common">Water bear</name>
    <name type="synonym">Tardigrade</name>
    <dbReference type="NCBI Taxonomy" id="947166"/>
    <lineage>
        <taxon>Eukaryota</taxon>
        <taxon>Metazoa</taxon>
        <taxon>Ecdysozoa</taxon>
        <taxon>Tardigrada</taxon>
        <taxon>Eutardigrada</taxon>
        <taxon>Parachela</taxon>
        <taxon>Hypsibioidea</taxon>
        <taxon>Ramazzottiidae</taxon>
        <taxon>Ramazzottius</taxon>
    </lineage>
</organism>
<keyword evidence="3" id="KW-0539">Nucleus</keyword>
<dbReference type="PANTHER" id="PTHR23399">
    <property type="entry name" value="DEOXYNUCLEOTIDYLTRANSFERASE TERMINAL-INTERACTING PROTEIN 1"/>
    <property type="match status" value="1"/>
</dbReference>
<dbReference type="InterPro" id="IPR049121">
    <property type="entry name" value="TdIF1_C"/>
</dbReference>
<dbReference type="InterPro" id="IPR041384">
    <property type="entry name" value="DNTTIP1_dimer"/>
</dbReference>
<sequence length="469" mass="51047">MANPFPQSFFAAHADAGPELFNGNHFEAEDQKTDDFFFSANVMDDTAASEAQNWPYNESLTNATNASIAAAQAGRTNRSHGAGGINLPRYHSIFKGITQSPTKVLDILRQSLQVFINQELHAVLEKYMKDCVELAVTNIRLNEGADSVNDDILNSLRCSMLEEAKKMYVVEVPSLNSSMSTAAYPSTGSPYSVHSDAVSEPFARYGARRRSRDSDGDSFSSDASSKRIRVDKPTRIPKVSPLAKKTTGGSSQRMWSSVIDVGKIDNQTKFMLGSAANKVVGYAAARGRIYVKHPDLFKYVGDQEDKQWLYENNIMTAAGGKAFLVFAEDIREILRSDTDQSVRRGSMAGVKEFTIPPFMLKKVQAAAASYDVSEARSRSGSGISNISPASPSPTEPEETETETVQKGGDNVDGRFDGEASPASGLFSPLNDPDAFGGDNNVFSQDDHEFSSLDAINPTIGHDSLEHLDF</sequence>
<accession>A0A1D1V687</accession>
<dbReference type="GO" id="GO:0031491">
    <property type="term" value="F:nucleosome binding"/>
    <property type="evidence" value="ECO:0007669"/>
    <property type="project" value="TreeGrafter"/>
</dbReference>
<evidence type="ECO:0000259" key="5">
    <source>
        <dbReference type="Pfam" id="PF18192"/>
    </source>
</evidence>
<feature type="domain" description="TdIF1 C-terminal" evidence="6">
    <location>
        <begin position="267"/>
        <end position="363"/>
    </location>
</feature>
<dbReference type="GO" id="GO:0005634">
    <property type="term" value="C:nucleus"/>
    <property type="evidence" value="ECO:0007669"/>
    <property type="project" value="UniProtKB-SubCell"/>
</dbReference>
<protein>
    <submittedName>
        <fullName evidence="7">Uncharacterized protein</fullName>
    </submittedName>
</protein>